<dbReference type="InterPro" id="IPR010982">
    <property type="entry name" value="Lambda_DNA-bd_dom_sf"/>
</dbReference>
<dbReference type="PANTHER" id="PTHR33516">
    <property type="entry name" value="LEXA REPRESSOR"/>
    <property type="match status" value="1"/>
</dbReference>
<evidence type="ECO:0000313" key="2">
    <source>
        <dbReference type="EMBL" id="PAD73934.1"/>
    </source>
</evidence>
<dbReference type="SMART" id="SM00530">
    <property type="entry name" value="HTH_XRE"/>
    <property type="match status" value="1"/>
</dbReference>
<dbReference type="InterPro" id="IPR001387">
    <property type="entry name" value="Cro/C1-type_HTH"/>
</dbReference>
<name>A0A268ELE6_9BACL</name>
<dbReference type="AlphaFoldDB" id="A0A268ELE6"/>
<dbReference type="Pfam" id="PF00717">
    <property type="entry name" value="Peptidase_S24"/>
    <property type="match status" value="1"/>
</dbReference>
<dbReference type="RefSeq" id="WP_095266867.1">
    <property type="nucleotide sequence ID" value="NZ_NPBY01000061.1"/>
</dbReference>
<dbReference type="GO" id="GO:0003677">
    <property type="term" value="F:DNA binding"/>
    <property type="evidence" value="ECO:0007669"/>
    <property type="project" value="InterPro"/>
</dbReference>
<organism evidence="2 3">
    <name type="scientific">Paenibacillus campinasensis</name>
    <dbReference type="NCBI Taxonomy" id="66347"/>
    <lineage>
        <taxon>Bacteria</taxon>
        <taxon>Bacillati</taxon>
        <taxon>Bacillota</taxon>
        <taxon>Bacilli</taxon>
        <taxon>Bacillales</taxon>
        <taxon>Paenibacillaceae</taxon>
        <taxon>Paenibacillus</taxon>
    </lineage>
</organism>
<reference evidence="2 3" key="1">
    <citation type="submission" date="2017-07" db="EMBL/GenBank/DDBJ databases">
        <title>Isolation and whole genome analysis of endospore-forming bacteria from heroin.</title>
        <authorList>
            <person name="Kalinowski J."/>
            <person name="Ahrens B."/>
            <person name="Al-Dilaimi A."/>
            <person name="Winkler A."/>
            <person name="Wibberg D."/>
            <person name="Schleenbecker U."/>
            <person name="Ruckert C."/>
            <person name="Wolfel R."/>
            <person name="Grass G."/>
        </authorList>
    </citation>
    <scope>NUCLEOTIDE SEQUENCE [LARGE SCALE GENOMIC DNA]</scope>
    <source>
        <strain evidence="2 3">7537-G1</strain>
    </source>
</reference>
<dbReference type="InterPro" id="IPR050077">
    <property type="entry name" value="LexA_repressor"/>
</dbReference>
<comment type="caution">
    <text evidence="2">The sequence shown here is derived from an EMBL/GenBank/DDBJ whole genome shotgun (WGS) entry which is preliminary data.</text>
</comment>
<dbReference type="PROSITE" id="PS50943">
    <property type="entry name" value="HTH_CROC1"/>
    <property type="match status" value="1"/>
</dbReference>
<evidence type="ECO:0000259" key="1">
    <source>
        <dbReference type="PROSITE" id="PS50943"/>
    </source>
</evidence>
<sequence length="305" mass="34581">MSASTEDKKMIGLRIRNLREKTGMTQQELADRIGITRHSLSNYEIGRAVPQSNVLNRLAEHLHTTTDFILGNTDDPRHSDDILIDEFNSILKLLSEDENSFKAEVFADVKNTLDKKFTVAIEEDFTYTPKEVKAIMHDDYSFFFKTELYGALMNIGIKHKIVEGMGSNNLQNQELSTVEMVKIPVYGEIRAGYGSLAQEDIIGYEVTSRDSVGDGEYFYLIVKGDSMIDEGIYEGMRVLVRKQSHCEHGKIGVVIVDGEEGTLKRVYYEDDNVVLRASNKRIPPRPYPLDEVIIQGQVTKVEFDV</sequence>
<dbReference type="OrthoDB" id="194368at2"/>
<feature type="domain" description="HTH cro/C1-type" evidence="1">
    <location>
        <begin position="15"/>
        <end position="69"/>
    </location>
</feature>
<dbReference type="CDD" id="cd06529">
    <property type="entry name" value="S24_LexA-like"/>
    <property type="match status" value="1"/>
</dbReference>
<dbReference type="CDD" id="cd00093">
    <property type="entry name" value="HTH_XRE"/>
    <property type="match status" value="1"/>
</dbReference>
<protein>
    <recommendedName>
        <fullName evidence="1">HTH cro/C1-type domain-containing protein</fullName>
    </recommendedName>
</protein>
<evidence type="ECO:0000313" key="3">
    <source>
        <dbReference type="Proteomes" id="UP000215596"/>
    </source>
</evidence>
<dbReference type="PANTHER" id="PTHR33516:SF2">
    <property type="entry name" value="LEXA REPRESSOR-RELATED"/>
    <property type="match status" value="1"/>
</dbReference>
<dbReference type="SUPFAM" id="SSF51306">
    <property type="entry name" value="LexA/Signal peptidase"/>
    <property type="match status" value="1"/>
</dbReference>
<gene>
    <name evidence="2" type="ORF">CHH67_19050</name>
</gene>
<dbReference type="InterPro" id="IPR036286">
    <property type="entry name" value="LexA/Signal_pep-like_sf"/>
</dbReference>
<dbReference type="SUPFAM" id="SSF47413">
    <property type="entry name" value="lambda repressor-like DNA-binding domains"/>
    <property type="match status" value="1"/>
</dbReference>
<dbReference type="InterPro" id="IPR015927">
    <property type="entry name" value="Peptidase_S24_S26A/B/C"/>
</dbReference>
<dbReference type="InterPro" id="IPR039418">
    <property type="entry name" value="LexA-like"/>
</dbReference>
<dbReference type="Proteomes" id="UP000215596">
    <property type="component" value="Unassembled WGS sequence"/>
</dbReference>
<dbReference type="Pfam" id="PF13560">
    <property type="entry name" value="HTH_31"/>
    <property type="match status" value="1"/>
</dbReference>
<dbReference type="Gene3D" id="1.10.260.40">
    <property type="entry name" value="lambda repressor-like DNA-binding domains"/>
    <property type="match status" value="1"/>
</dbReference>
<dbReference type="Gene3D" id="2.10.109.10">
    <property type="entry name" value="Umud Fragment, subunit A"/>
    <property type="match status" value="1"/>
</dbReference>
<dbReference type="EMBL" id="NPBY01000061">
    <property type="protein sequence ID" value="PAD73934.1"/>
    <property type="molecule type" value="Genomic_DNA"/>
</dbReference>
<proteinExistence type="predicted"/>
<accession>A0A268ELE6</accession>